<dbReference type="AlphaFoldDB" id="K5YWQ0"/>
<dbReference type="PANTHER" id="PTHR43581">
    <property type="entry name" value="ATP/GTP PHOSPHATASE"/>
    <property type="match status" value="1"/>
</dbReference>
<comment type="caution">
    <text evidence="2">The sequence shown here is derived from an EMBL/GenBank/DDBJ whole genome shotgun (WGS) entry which is preliminary data.</text>
</comment>
<dbReference type="CDD" id="cd00267">
    <property type="entry name" value="ABC_ATPase"/>
    <property type="match status" value="1"/>
</dbReference>
<gene>
    <name evidence="2" type="ORF">HMPREF1077_02676</name>
</gene>
<proteinExistence type="predicted"/>
<dbReference type="SUPFAM" id="SSF52540">
    <property type="entry name" value="P-loop containing nucleoside triphosphate hydrolases"/>
    <property type="match status" value="1"/>
</dbReference>
<dbReference type="Proteomes" id="UP000001218">
    <property type="component" value="Unassembled WGS sequence"/>
</dbReference>
<dbReference type="HOGENOM" id="CLU_033429_1_2_10"/>
<dbReference type="Pfam" id="PF13175">
    <property type="entry name" value="AAA_15"/>
    <property type="match status" value="1"/>
</dbReference>
<evidence type="ECO:0000313" key="2">
    <source>
        <dbReference type="EMBL" id="EKN07564.1"/>
    </source>
</evidence>
<reference evidence="2 3" key="1">
    <citation type="submission" date="2012-02" db="EMBL/GenBank/DDBJ databases">
        <title>The Genome Sequence of Parabacteroides johnsonii CL02T12C29.</title>
        <authorList>
            <consortium name="The Broad Institute Genome Sequencing Platform"/>
            <person name="Earl A."/>
            <person name="Ward D."/>
            <person name="Feldgarden M."/>
            <person name="Gevers D."/>
            <person name="Zitomersky N.L."/>
            <person name="Coyne M.J."/>
            <person name="Comstock L.E."/>
            <person name="Young S.K."/>
            <person name="Zeng Q."/>
            <person name="Gargeya S."/>
            <person name="Fitzgerald M."/>
            <person name="Haas B."/>
            <person name="Abouelleil A."/>
            <person name="Alvarado L."/>
            <person name="Arachchi H.M."/>
            <person name="Berlin A."/>
            <person name="Chapman S.B."/>
            <person name="Gearin G."/>
            <person name="Goldberg J."/>
            <person name="Griggs A."/>
            <person name="Gujja S."/>
            <person name="Hansen M."/>
            <person name="Heiman D."/>
            <person name="Howarth C."/>
            <person name="Larimer J."/>
            <person name="Lui A."/>
            <person name="MacDonald P.J.P."/>
            <person name="McCowen C."/>
            <person name="Montmayeur A."/>
            <person name="Murphy C."/>
            <person name="Neiman D."/>
            <person name="Pearson M."/>
            <person name="Priest M."/>
            <person name="Roberts A."/>
            <person name="Saif S."/>
            <person name="Shea T."/>
            <person name="Sisk P."/>
            <person name="Stolte C."/>
            <person name="Sykes S."/>
            <person name="Wortman J."/>
            <person name="Nusbaum C."/>
            <person name="Birren B."/>
        </authorList>
    </citation>
    <scope>NUCLEOTIDE SEQUENCE [LARGE SCALE GENOMIC DNA]</scope>
    <source>
        <strain evidence="2 3">CL02T12C29</strain>
    </source>
</reference>
<protein>
    <recommendedName>
        <fullName evidence="1">Endonuclease GajA/Old nuclease/RecF-like AAA domain-containing protein</fullName>
    </recommendedName>
</protein>
<organism evidence="2 3">
    <name type="scientific">Parabacteroides johnsonii CL02T12C29</name>
    <dbReference type="NCBI Taxonomy" id="999419"/>
    <lineage>
        <taxon>Bacteria</taxon>
        <taxon>Pseudomonadati</taxon>
        <taxon>Bacteroidota</taxon>
        <taxon>Bacteroidia</taxon>
        <taxon>Bacteroidales</taxon>
        <taxon>Tannerellaceae</taxon>
        <taxon>Parabacteroides</taxon>
    </lineage>
</organism>
<dbReference type="EMBL" id="AGZP01000027">
    <property type="protein sequence ID" value="EKN07564.1"/>
    <property type="molecule type" value="Genomic_DNA"/>
</dbReference>
<dbReference type="InterPro" id="IPR027417">
    <property type="entry name" value="P-loop_NTPase"/>
</dbReference>
<dbReference type="OrthoDB" id="9805802at2"/>
<dbReference type="Gene3D" id="3.40.50.300">
    <property type="entry name" value="P-loop containing nucleotide triphosphate hydrolases"/>
    <property type="match status" value="1"/>
</dbReference>
<dbReference type="PATRIC" id="fig|999419.3.peg.2742"/>
<evidence type="ECO:0000313" key="3">
    <source>
        <dbReference type="Proteomes" id="UP000001218"/>
    </source>
</evidence>
<sequence>MRKIIITNFRCYEEKTMSFRRSINLLIGDNSVGKTSLLRACNLIINAFFSGYSDENTVWKSAANDDFRERRSEDIVDTDLPIKITFWLDKSDCPDIVLEDGTTKSLQSNEPEAKAECARFYIEKKSKKNARNLITGINTLKDFASSLQNSSHIIVDGKAVQKNALPLFAYFTTEDIHTTRKFDKEKKKFKKYPQKPSFGYFESYDSKGLLDCWLKRLLVLKEAKKGEQEIECVRKAVISALGPSGCNIIDNFEIRHNDGNVFFHYCDGREVRSDLLSDGYRRLVSIVVDLAFRCALLNKVMYGDEAFKLTHGTVIIDEIDEHLHPDLQVRILKALHETFPKLQLIVSTHAPLVMSSVENNENNVVYRLDYKDGKYSHTEVDTYGLDANLLLKERMKVSVRDIKTSSLFEQLDDYLKNKDIEHAKSVLYELENLTDPQQPELVRVRAIINRLELIGK</sequence>
<dbReference type="InterPro" id="IPR041685">
    <property type="entry name" value="AAA_GajA/Old/RecF-like"/>
</dbReference>
<dbReference type="PANTHER" id="PTHR43581:SF4">
    <property type="entry name" value="ATP_GTP PHOSPHATASE"/>
    <property type="match status" value="1"/>
</dbReference>
<accession>K5YWQ0</accession>
<name>K5YWQ0_9BACT</name>
<dbReference type="InterPro" id="IPR051396">
    <property type="entry name" value="Bact_Antivir_Def_Nuclease"/>
</dbReference>
<feature type="domain" description="Endonuclease GajA/Old nuclease/RecF-like AAA" evidence="1">
    <location>
        <begin position="2"/>
        <end position="351"/>
    </location>
</feature>
<dbReference type="eggNOG" id="COG3950">
    <property type="taxonomic scope" value="Bacteria"/>
</dbReference>
<evidence type="ECO:0000259" key="1">
    <source>
        <dbReference type="Pfam" id="PF13175"/>
    </source>
</evidence>
<dbReference type="RefSeq" id="WP_008157438.1">
    <property type="nucleotide sequence ID" value="NZ_JH976467.1"/>
</dbReference>